<accession>A0AAD8GXD8</accession>
<organism evidence="6 7">
    <name type="scientific">Heracleum sosnowskyi</name>
    <dbReference type="NCBI Taxonomy" id="360622"/>
    <lineage>
        <taxon>Eukaryota</taxon>
        <taxon>Viridiplantae</taxon>
        <taxon>Streptophyta</taxon>
        <taxon>Embryophyta</taxon>
        <taxon>Tracheophyta</taxon>
        <taxon>Spermatophyta</taxon>
        <taxon>Magnoliopsida</taxon>
        <taxon>eudicotyledons</taxon>
        <taxon>Gunneridae</taxon>
        <taxon>Pentapetalae</taxon>
        <taxon>asterids</taxon>
        <taxon>campanulids</taxon>
        <taxon>Apiales</taxon>
        <taxon>Apiaceae</taxon>
        <taxon>Apioideae</taxon>
        <taxon>apioid superclade</taxon>
        <taxon>Tordylieae</taxon>
        <taxon>Tordyliinae</taxon>
        <taxon>Heracleum</taxon>
    </lineage>
</organism>
<dbReference type="PANTHER" id="PTHR12663">
    <property type="entry name" value="ANDROGEN INDUCED INHIBITOR OF PROLIFERATION AS3 / PDS5-RELATED"/>
    <property type="match status" value="1"/>
</dbReference>
<dbReference type="PANTHER" id="PTHR12663:SF3">
    <property type="entry name" value="SISTER CHROMATID COHESION PROTEIN PDS5 HOMOLOG C"/>
    <property type="match status" value="1"/>
</dbReference>
<name>A0AAD8GXD8_9APIA</name>
<sequence>MVYYEGIIESFDIKKKKHKVSYTDGDEEVLALQKEKWEFVDDATVQEEMNEDSSPDSSAKSRSWKKAKRNSEKSSNKKQMGASRRRLGASPKRGEAAATNKAKRT</sequence>
<evidence type="ECO:0000313" key="6">
    <source>
        <dbReference type="EMBL" id="KAK1355751.1"/>
    </source>
</evidence>
<keyword evidence="4" id="KW-0539">Nucleus</keyword>
<dbReference type="Gene3D" id="2.30.30.140">
    <property type="match status" value="1"/>
</dbReference>
<evidence type="ECO:0000256" key="2">
    <source>
        <dbReference type="ARBA" id="ARBA00022763"/>
    </source>
</evidence>
<reference evidence="6" key="2">
    <citation type="submission" date="2023-05" db="EMBL/GenBank/DDBJ databases">
        <authorList>
            <person name="Schelkunov M.I."/>
        </authorList>
    </citation>
    <scope>NUCLEOTIDE SEQUENCE</scope>
    <source>
        <strain evidence="6">Hsosn_3</strain>
        <tissue evidence="6">Leaf</tissue>
    </source>
</reference>
<comment type="caution">
    <text evidence="6">The sequence shown here is derived from an EMBL/GenBank/DDBJ whole genome shotgun (WGS) entry which is preliminary data.</text>
</comment>
<keyword evidence="2" id="KW-0227">DNA damage</keyword>
<feature type="compositionally biased region" description="Acidic residues" evidence="5">
    <location>
        <begin position="45"/>
        <end position="54"/>
    </location>
</feature>
<dbReference type="EMBL" id="JAUIZM010000011">
    <property type="protein sequence ID" value="KAK1355751.1"/>
    <property type="molecule type" value="Genomic_DNA"/>
</dbReference>
<evidence type="ECO:0000256" key="3">
    <source>
        <dbReference type="ARBA" id="ARBA00023204"/>
    </source>
</evidence>
<dbReference type="GO" id="GO:0005634">
    <property type="term" value="C:nucleus"/>
    <property type="evidence" value="ECO:0007669"/>
    <property type="project" value="UniProtKB-SubCell"/>
</dbReference>
<reference evidence="6" key="1">
    <citation type="submission" date="2023-02" db="EMBL/GenBank/DDBJ databases">
        <title>Genome of toxic invasive species Heracleum sosnowskyi carries increased number of genes despite the absence of recent whole-genome duplications.</title>
        <authorList>
            <person name="Schelkunov M."/>
            <person name="Shtratnikova V."/>
            <person name="Makarenko M."/>
            <person name="Klepikova A."/>
            <person name="Omelchenko D."/>
            <person name="Novikova G."/>
            <person name="Obukhova E."/>
            <person name="Bogdanov V."/>
            <person name="Penin A."/>
            <person name="Logacheva M."/>
        </authorList>
    </citation>
    <scope>NUCLEOTIDE SEQUENCE</scope>
    <source>
        <strain evidence="6">Hsosn_3</strain>
        <tissue evidence="6">Leaf</tissue>
    </source>
</reference>
<comment type="subcellular location">
    <subcellularLocation>
        <location evidence="1">Nucleus</location>
    </subcellularLocation>
</comment>
<dbReference type="CDD" id="cd20404">
    <property type="entry name" value="Tudor_Agenet_AtEML-like"/>
    <property type="match status" value="1"/>
</dbReference>
<proteinExistence type="predicted"/>
<keyword evidence="7" id="KW-1185">Reference proteome</keyword>
<dbReference type="GO" id="GO:0000785">
    <property type="term" value="C:chromatin"/>
    <property type="evidence" value="ECO:0007669"/>
    <property type="project" value="TreeGrafter"/>
</dbReference>
<evidence type="ECO:0000313" key="7">
    <source>
        <dbReference type="Proteomes" id="UP001237642"/>
    </source>
</evidence>
<evidence type="ECO:0000256" key="1">
    <source>
        <dbReference type="ARBA" id="ARBA00004123"/>
    </source>
</evidence>
<gene>
    <name evidence="6" type="ORF">POM88_049007</name>
</gene>
<dbReference type="AlphaFoldDB" id="A0AAD8GXD8"/>
<evidence type="ECO:0000256" key="4">
    <source>
        <dbReference type="ARBA" id="ARBA00023242"/>
    </source>
</evidence>
<protein>
    <submittedName>
        <fullName evidence="6">Uncharacterized protein</fullName>
    </submittedName>
</protein>
<dbReference type="Proteomes" id="UP001237642">
    <property type="component" value="Unassembled WGS sequence"/>
</dbReference>
<feature type="region of interest" description="Disordered" evidence="5">
    <location>
        <begin position="45"/>
        <end position="105"/>
    </location>
</feature>
<keyword evidence="3" id="KW-0234">DNA repair</keyword>
<dbReference type="InterPro" id="IPR039776">
    <property type="entry name" value="Pds5"/>
</dbReference>
<dbReference type="GO" id="GO:0007064">
    <property type="term" value="P:mitotic sister chromatid cohesion"/>
    <property type="evidence" value="ECO:0007669"/>
    <property type="project" value="InterPro"/>
</dbReference>
<evidence type="ECO:0000256" key="5">
    <source>
        <dbReference type="SAM" id="MobiDB-lite"/>
    </source>
</evidence>
<dbReference type="GO" id="GO:0006281">
    <property type="term" value="P:DNA repair"/>
    <property type="evidence" value="ECO:0007669"/>
    <property type="project" value="UniProtKB-KW"/>
</dbReference>